<protein>
    <submittedName>
        <fullName evidence="1">Uncharacterized protein</fullName>
    </submittedName>
</protein>
<proteinExistence type="predicted"/>
<organism evidence="1 2">
    <name type="scientific">Caballeronia sordidicola</name>
    <name type="common">Burkholderia sordidicola</name>
    <dbReference type="NCBI Taxonomy" id="196367"/>
    <lineage>
        <taxon>Bacteria</taxon>
        <taxon>Pseudomonadati</taxon>
        <taxon>Pseudomonadota</taxon>
        <taxon>Betaproteobacteria</taxon>
        <taxon>Burkholderiales</taxon>
        <taxon>Burkholderiaceae</taxon>
        <taxon>Caballeronia</taxon>
    </lineage>
</organism>
<accession>A0A242MKE4</accession>
<evidence type="ECO:0000313" key="1">
    <source>
        <dbReference type="EMBL" id="OTP71704.1"/>
    </source>
</evidence>
<dbReference type="EMBL" id="NBTZ01000100">
    <property type="protein sequence ID" value="OTP71704.1"/>
    <property type="molecule type" value="Genomic_DNA"/>
</dbReference>
<reference evidence="1 2" key="1">
    <citation type="submission" date="2017-03" db="EMBL/GenBank/DDBJ databases">
        <title>Genome analysis of strain PAMC 26577.</title>
        <authorList>
            <person name="Oh H.-M."/>
            <person name="Yang J.-A."/>
        </authorList>
    </citation>
    <scope>NUCLEOTIDE SEQUENCE [LARGE SCALE GENOMIC DNA]</scope>
    <source>
        <strain evidence="1 2">PAMC 26577</strain>
    </source>
</reference>
<name>A0A242MKE4_CABSO</name>
<dbReference type="PROSITE" id="PS51257">
    <property type="entry name" value="PROKAR_LIPOPROTEIN"/>
    <property type="match status" value="1"/>
</dbReference>
<dbReference type="AlphaFoldDB" id="A0A242MKE4"/>
<sequence length="38" mass="4044">MNCRHAACENGGVAWHGAAACLAFRRFWLGLIVGSIAL</sequence>
<evidence type="ECO:0000313" key="2">
    <source>
        <dbReference type="Proteomes" id="UP000195221"/>
    </source>
</evidence>
<gene>
    <name evidence="1" type="ORF">PAMC26577_22365</name>
</gene>
<dbReference type="Proteomes" id="UP000195221">
    <property type="component" value="Unassembled WGS sequence"/>
</dbReference>
<comment type="caution">
    <text evidence="1">The sequence shown here is derived from an EMBL/GenBank/DDBJ whole genome shotgun (WGS) entry which is preliminary data.</text>
</comment>